<comment type="subcellular location">
    <subcellularLocation>
        <location evidence="1">Nucleus</location>
    </subcellularLocation>
</comment>
<evidence type="ECO:0000313" key="7">
    <source>
        <dbReference type="EMBL" id="KAH3817627.1"/>
    </source>
</evidence>
<keyword evidence="4" id="KW-0539">Nucleus</keyword>
<dbReference type="Pfam" id="PF00010">
    <property type="entry name" value="HLH"/>
    <property type="match status" value="1"/>
</dbReference>
<accession>A0A9D4JRR4</accession>
<keyword evidence="2" id="KW-0805">Transcription regulation</keyword>
<proteinExistence type="predicted"/>
<dbReference type="SMART" id="SM00353">
    <property type="entry name" value="HLH"/>
    <property type="match status" value="1"/>
</dbReference>
<evidence type="ECO:0000256" key="5">
    <source>
        <dbReference type="SAM" id="MobiDB-lite"/>
    </source>
</evidence>
<dbReference type="InterPro" id="IPR050370">
    <property type="entry name" value="HES_HEY"/>
</dbReference>
<feature type="region of interest" description="Disordered" evidence="5">
    <location>
        <begin position="1"/>
        <end position="21"/>
    </location>
</feature>
<dbReference type="AlphaFoldDB" id="A0A9D4JRR4"/>
<gene>
    <name evidence="7" type="ORF">DPMN_119181</name>
</gene>
<feature type="domain" description="BHLH" evidence="6">
    <location>
        <begin position="10"/>
        <end position="67"/>
    </location>
</feature>
<dbReference type="InterPro" id="IPR003650">
    <property type="entry name" value="Orange_dom"/>
</dbReference>
<dbReference type="Gene3D" id="4.10.280.10">
    <property type="entry name" value="Helix-loop-helix DNA-binding domain"/>
    <property type="match status" value="1"/>
</dbReference>
<dbReference type="GO" id="GO:0003677">
    <property type="term" value="F:DNA binding"/>
    <property type="evidence" value="ECO:0007669"/>
    <property type="project" value="InterPro"/>
</dbReference>
<feature type="compositionally biased region" description="Polar residues" evidence="5">
    <location>
        <begin position="711"/>
        <end position="738"/>
    </location>
</feature>
<evidence type="ECO:0000313" key="8">
    <source>
        <dbReference type="Proteomes" id="UP000828390"/>
    </source>
</evidence>
<reference evidence="7" key="2">
    <citation type="submission" date="2020-11" db="EMBL/GenBank/DDBJ databases">
        <authorList>
            <person name="McCartney M.A."/>
            <person name="Auch B."/>
            <person name="Kono T."/>
            <person name="Mallez S."/>
            <person name="Becker A."/>
            <person name="Gohl D.M."/>
            <person name="Silverstein K.A.T."/>
            <person name="Koren S."/>
            <person name="Bechman K.B."/>
            <person name="Herman A."/>
            <person name="Abrahante J.E."/>
            <person name="Garbe J."/>
        </authorList>
    </citation>
    <scope>NUCLEOTIDE SEQUENCE</scope>
    <source>
        <strain evidence="7">Duluth1</strain>
        <tissue evidence="7">Whole animal</tissue>
    </source>
</reference>
<sequence>MKFDAEKENKKRNSRPLKERKRRARINKALLQLKAILLQAVNPESLYMSKLEKADLLELAQDYIRHLNSGTNDSVAHAIPDIYTIQEVLTPSGALARGKHGVNGAEDHGLDGDAISVVPLVDDSSTCNPSSPGHTLLKRSAFDASAKHLVPLRNVINLTGHTSNVFKRSTDIQTSHEVARINCSSKELARSEKTRSNIGVKWKVFDSSNAEVSTYSLGFNDCVAEIACYLDSLEDDKTRNALNVRVMEHLASFAASKACGKRSGETAENRTDATVATSFQVQTFDNESRWCISATDSSFGCSVADDNASVDKHEFEATVSNADQESNKLEANASKNLEDLTINEKAADQIKLPSFETLACRITDKRRSKSVGEHFESHATNELHYLHSPVAQSKPWLENERSETEQVSWKLEMATNCEIACYDKGIDASNKFVRITDELRERDCLLHESIALLHDAPKACMGQSKNHDRNTGHILAYSTFSTSDEQLEMTRTDTQPRASPKRMTNKIKQSACSKLNMPDSSKVRSSLGYRDKLAFDTPTDYTSERTPDEDKRQPECIKNRKEEKCGVIKTNFGNAPEDKENITTDASDMNTFVGATPTSKMVPLERQPIRKRLAARFGTSCDQSNISTGHRPNESEQNGDRKTSITASGKMNGKRRDIHQKTIETGIVNKAPLINQRDTAAENSMNLDEWYMDFTAKNSAMERMVLQTTSALSNSPTYDRTNDYGSQNRRNGSKNSYSETKRSEPMSYVANDAVKTRGYDNDNLYDLFNTNDKMWRPW</sequence>
<name>A0A9D4JRR4_DREPO</name>
<feature type="compositionally biased region" description="Basic and acidic residues" evidence="5">
    <location>
        <begin position="542"/>
        <end position="557"/>
    </location>
</feature>
<feature type="region of interest" description="Disordered" evidence="5">
    <location>
        <begin position="534"/>
        <end position="557"/>
    </location>
</feature>
<evidence type="ECO:0000256" key="3">
    <source>
        <dbReference type="ARBA" id="ARBA00023163"/>
    </source>
</evidence>
<feature type="compositionally biased region" description="Basic residues" evidence="5">
    <location>
        <begin position="12"/>
        <end position="21"/>
    </location>
</feature>
<dbReference type="EMBL" id="JAIWYP010000005">
    <property type="protein sequence ID" value="KAH3817627.1"/>
    <property type="molecule type" value="Genomic_DNA"/>
</dbReference>
<dbReference type="PANTHER" id="PTHR10985">
    <property type="entry name" value="BASIC HELIX-LOOP-HELIX TRANSCRIPTION FACTOR, HES-RELATED"/>
    <property type="match status" value="1"/>
</dbReference>
<evidence type="ECO:0000256" key="1">
    <source>
        <dbReference type="ARBA" id="ARBA00004123"/>
    </source>
</evidence>
<keyword evidence="8" id="KW-1185">Reference proteome</keyword>
<comment type="caution">
    <text evidence="7">The sequence shown here is derived from an EMBL/GenBank/DDBJ whole genome shotgun (WGS) entry which is preliminary data.</text>
</comment>
<dbReference type="GO" id="GO:0005634">
    <property type="term" value="C:nucleus"/>
    <property type="evidence" value="ECO:0007669"/>
    <property type="project" value="UniProtKB-SubCell"/>
</dbReference>
<dbReference type="Proteomes" id="UP000828390">
    <property type="component" value="Unassembled WGS sequence"/>
</dbReference>
<organism evidence="7 8">
    <name type="scientific">Dreissena polymorpha</name>
    <name type="common">Zebra mussel</name>
    <name type="synonym">Mytilus polymorpha</name>
    <dbReference type="NCBI Taxonomy" id="45954"/>
    <lineage>
        <taxon>Eukaryota</taxon>
        <taxon>Metazoa</taxon>
        <taxon>Spiralia</taxon>
        <taxon>Lophotrochozoa</taxon>
        <taxon>Mollusca</taxon>
        <taxon>Bivalvia</taxon>
        <taxon>Autobranchia</taxon>
        <taxon>Heteroconchia</taxon>
        <taxon>Euheterodonta</taxon>
        <taxon>Imparidentia</taxon>
        <taxon>Neoheterodontei</taxon>
        <taxon>Myida</taxon>
        <taxon>Dreissenoidea</taxon>
        <taxon>Dreissenidae</taxon>
        <taxon>Dreissena</taxon>
    </lineage>
</organism>
<evidence type="ECO:0000256" key="2">
    <source>
        <dbReference type="ARBA" id="ARBA00023015"/>
    </source>
</evidence>
<dbReference type="GO" id="GO:0006355">
    <property type="term" value="P:regulation of DNA-templated transcription"/>
    <property type="evidence" value="ECO:0007669"/>
    <property type="project" value="InterPro"/>
</dbReference>
<dbReference type="Pfam" id="PF07527">
    <property type="entry name" value="Hairy_orange"/>
    <property type="match status" value="1"/>
</dbReference>
<dbReference type="InterPro" id="IPR011598">
    <property type="entry name" value="bHLH_dom"/>
</dbReference>
<dbReference type="CDD" id="cd11410">
    <property type="entry name" value="bHLH_O_HES"/>
    <property type="match status" value="1"/>
</dbReference>
<feature type="region of interest" description="Disordered" evidence="5">
    <location>
        <begin position="485"/>
        <end position="508"/>
    </location>
</feature>
<dbReference type="PROSITE" id="PS50888">
    <property type="entry name" value="BHLH"/>
    <property type="match status" value="1"/>
</dbReference>
<feature type="compositionally biased region" description="Polar residues" evidence="5">
    <location>
        <begin position="620"/>
        <end position="630"/>
    </location>
</feature>
<dbReference type="InterPro" id="IPR036638">
    <property type="entry name" value="HLH_DNA-bd_sf"/>
</dbReference>
<dbReference type="SUPFAM" id="SSF47459">
    <property type="entry name" value="HLH, helix-loop-helix DNA-binding domain"/>
    <property type="match status" value="1"/>
</dbReference>
<keyword evidence="3" id="KW-0804">Transcription</keyword>
<reference evidence="7" key="1">
    <citation type="journal article" date="2019" name="bioRxiv">
        <title>The Genome of the Zebra Mussel, Dreissena polymorpha: A Resource for Invasive Species Research.</title>
        <authorList>
            <person name="McCartney M.A."/>
            <person name="Auch B."/>
            <person name="Kono T."/>
            <person name="Mallez S."/>
            <person name="Zhang Y."/>
            <person name="Obille A."/>
            <person name="Becker A."/>
            <person name="Abrahante J.E."/>
            <person name="Garbe J."/>
            <person name="Badalamenti J.P."/>
            <person name="Herman A."/>
            <person name="Mangelson H."/>
            <person name="Liachko I."/>
            <person name="Sullivan S."/>
            <person name="Sone E.D."/>
            <person name="Koren S."/>
            <person name="Silverstein K.A.T."/>
            <person name="Beckman K.B."/>
            <person name="Gohl D.M."/>
        </authorList>
    </citation>
    <scope>NUCLEOTIDE SEQUENCE</scope>
    <source>
        <strain evidence="7">Duluth1</strain>
        <tissue evidence="7">Whole animal</tissue>
    </source>
</reference>
<feature type="compositionally biased region" description="Basic and acidic residues" evidence="5">
    <location>
        <begin position="1"/>
        <end position="11"/>
    </location>
</feature>
<evidence type="ECO:0000259" key="6">
    <source>
        <dbReference type="PROSITE" id="PS50888"/>
    </source>
</evidence>
<evidence type="ECO:0000256" key="4">
    <source>
        <dbReference type="ARBA" id="ARBA00023242"/>
    </source>
</evidence>
<feature type="compositionally biased region" description="Basic and acidic residues" evidence="5">
    <location>
        <begin position="631"/>
        <end position="643"/>
    </location>
</feature>
<dbReference type="Gene3D" id="6.10.250.980">
    <property type="match status" value="1"/>
</dbReference>
<dbReference type="GO" id="GO:0046983">
    <property type="term" value="F:protein dimerization activity"/>
    <property type="evidence" value="ECO:0007669"/>
    <property type="project" value="InterPro"/>
</dbReference>
<feature type="region of interest" description="Disordered" evidence="5">
    <location>
        <begin position="711"/>
        <end position="746"/>
    </location>
</feature>
<dbReference type="SUPFAM" id="SSF158457">
    <property type="entry name" value="Orange domain-like"/>
    <property type="match status" value="1"/>
</dbReference>
<protein>
    <recommendedName>
        <fullName evidence="6">BHLH domain-containing protein</fullName>
    </recommendedName>
</protein>
<feature type="region of interest" description="Disordered" evidence="5">
    <location>
        <begin position="620"/>
        <end position="657"/>
    </location>
</feature>